<dbReference type="PROSITE" id="PS51730">
    <property type="entry name" value="GNAT_ATAT"/>
    <property type="match status" value="1"/>
</dbReference>
<feature type="binding site" evidence="5">
    <location>
        <begin position="123"/>
        <end position="136"/>
    </location>
    <ligand>
        <name>acetyl-CoA</name>
        <dbReference type="ChEBI" id="CHEBI:57288"/>
    </ligand>
</feature>
<keyword evidence="1 5" id="KW-0808">Transferase</keyword>
<dbReference type="STRING" id="46731.A0A3M6V5I1"/>
<name>A0A3M6V5I1_POCDA</name>
<dbReference type="PANTHER" id="PTHR12327">
    <property type="entry name" value="ALPHA-TUBULIN N-ACETYLTRANSFERASE 1"/>
    <property type="match status" value="1"/>
</dbReference>
<dbReference type="EC" id="2.3.1.108" evidence="4 5"/>
<dbReference type="PANTHER" id="PTHR12327:SF0">
    <property type="entry name" value="ALPHA-TUBULIN N-ACETYLTRANSFERASE 1"/>
    <property type="match status" value="1"/>
</dbReference>
<comment type="catalytic activity">
    <reaction evidence="3 5">
        <text>L-lysyl-[alpha-tubulin] + acetyl-CoA = N(6)-acetyl-L-lysyl-[alpha-tubulin] + CoA + H(+)</text>
        <dbReference type="Rhea" id="RHEA:15277"/>
        <dbReference type="Rhea" id="RHEA-COMP:11278"/>
        <dbReference type="Rhea" id="RHEA-COMP:11279"/>
        <dbReference type="ChEBI" id="CHEBI:15378"/>
        <dbReference type="ChEBI" id="CHEBI:29969"/>
        <dbReference type="ChEBI" id="CHEBI:57287"/>
        <dbReference type="ChEBI" id="CHEBI:57288"/>
        <dbReference type="ChEBI" id="CHEBI:61930"/>
        <dbReference type="EC" id="2.3.1.108"/>
    </reaction>
</comment>
<dbReference type="GO" id="GO:0048666">
    <property type="term" value="P:neuron development"/>
    <property type="evidence" value="ECO:0007669"/>
    <property type="project" value="UniProtKB-UniRule"/>
</dbReference>
<comment type="similarity">
    <text evidence="5">Belongs to the acetyltransferase ATAT1 family.</text>
</comment>
<keyword evidence="9" id="KW-1185">Reference proteome</keyword>
<dbReference type="Pfam" id="PF05301">
    <property type="entry name" value="Acetyltransf_16"/>
    <property type="match status" value="1"/>
</dbReference>
<reference evidence="8 9" key="1">
    <citation type="journal article" date="2018" name="Sci. Rep.">
        <title>Comparative analysis of the Pocillopora damicornis genome highlights role of immune system in coral evolution.</title>
        <authorList>
            <person name="Cunning R."/>
            <person name="Bay R.A."/>
            <person name="Gillette P."/>
            <person name="Baker A.C."/>
            <person name="Traylor-Knowles N."/>
        </authorList>
    </citation>
    <scope>NUCLEOTIDE SEQUENCE [LARGE SCALE GENOMIC DNA]</scope>
    <source>
        <strain evidence="8">RSMAS</strain>
        <tissue evidence="8">Whole animal</tissue>
    </source>
</reference>
<dbReference type="OMA" id="YEVNPLC"/>
<gene>
    <name evidence="8" type="ORF">pdam_00017408</name>
</gene>
<dbReference type="InterPro" id="IPR038746">
    <property type="entry name" value="Atat"/>
</dbReference>
<evidence type="ECO:0000256" key="6">
    <source>
        <dbReference type="SAM" id="MobiDB-lite"/>
    </source>
</evidence>
<dbReference type="GO" id="GO:0019799">
    <property type="term" value="F:tubulin N-acetyltransferase activity"/>
    <property type="evidence" value="ECO:0007669"/>
    <property type="project" value="UniProtKB-UniRule"/>
</dbReference>
<dbReference type="AlphaFoldDB" id="A0A3M6V5I1"/>
<evidence type="ECO:0000256" key="3">
    <source>
        <dbReference type="ARBA" id="ARBA00051998"/>
    </source>
</evidence>
<dbReference type="OrthoDB" id="447510at2759"/>
<dbReference type="EMBL" id="RCHS01000093">
    <property type="protein sequence ID" value="RMX60964.1"/>
    <property type="molecule type" value="Genomic_DNA"/>
</dbReference>
<evidence type="ECO:0000313" key="8">
    <source>
        <dbReference type="EMBL" id="RMX60964.1"/>
    </source>
</evidence>
<dbReference type="GO" id="GO:0005874">
    <property type="term" value="C:microtubule"/>
    <property type="evidence" value="ECO:0007669"/>
    <property type="project" value="InterPro"/>
</dbReference>
<sequence>MEFAFNISDLLPDLITVVDDKLAPFRSRIKNDRYEFANKQSQLKIVIDHMGEASTRAQGLRAPITSALKLQHSDHRLYVMKDSAANNGQGAVVGILKVGHKKLFLMDMQSVQYEVNPLCVLDFYVHESRQRTGCGNRLFEHMLKMEGRMVYQLAIDRPSHKFVSFLKKYHGFKNAIPQANNFVIHEHFFSDLQAVGHVPRRSYRFANASLSGKPPIHTYRKTSHALDTPPLLLRRQSSSSRQSSRPNSGREFSHDTAHSGESEPSALQRINNSLQDINLPPVVPRPPSRNSAPGSRGSSAGRRSVTRQMELGTPEATGHVSSETYNASRGLAARATSYSRHSNRGNSADFSKTKKDVIVTGTKVSDNFYRNNSGGRARSLHLTSVENPFLRHGVMEKTSPQRKQERAGTQEQMASTMVPPEEGAQDQNFNITDKKETSETSQQSGITPSGSFTVGTMFKAHFGNRQPFIGSSWNIFGVPTSMNKDSNSAHYAYTRRTQSRHHPF</sequence>
<dbReference type="HAMAP" id="MF_03130">
    <property type="entry name" value="mec17"/>
    <property type="match status" value="1"/>
</dbReference>
<feature type="binding site" evidence="5">
    <location>
        <begin position="159"/>
        <end position="168"/>
    </location>
    <ligand>
        <name>acetyl-CoA</name>
        <dbReference type="ChEBI" id="CHEBI:57288"/>
    </ligand>
</feature>
<proteinExistence type="inferred from homology"/>
<evidence type="ECO:0000313" key="9">
    <source>
        <dbReference type="Proteomes" id="UP000275408"/>
    </source>
</evidence>
<feature type="compositionally biased region" description="Low complexity" evidence="6">
    <location>
        <begin position="288"/>
        <end position="303"/>
    </location>
</feature>
<dbReference type="Proteomes" id="UP000275408">
    <property type="component" value="Unassembled WGS sequence"/>
</dbReference>
<dbReference type="GO" id="GO:0070507">
    <property type="term" value="P:regulation of microtubule cytoskeleton organization"/>
    <property type="evidence" value="ECO:0007669"/>
    <property type="project" value="UniProtKB-UniRule"/>
</dbReference>
<evidence type="ECO:0000256" key="4">
    <source>
        <dbReference type="ARBA" id="ARBA00066570"/>
    </source>
</evidence>
<evidence type="ECO:0000256" key="2">
    <source>
        <dbReference type="ARBA" id="ARBA00023315"/>
    </source>
</evidence>
<feature type="site" description="Crucial for catalytic activity" evidence="5">
    <location>
        <position position="58"/>
    </location>
</feature>
<evidence type="ECO:0000256" key="5">
    <source>
        <dbReference type="HAMAP-Rule" id="MF_03130"/>
    </source>
</evidence>
<comment type="caution">
    <text evidence="8">The sequence shown here is derived from an EMBL/GenBank/DDBJ whole genome shotgun (WGS) entry which is preliminary data.</text>
</comment>
<evidence type="ECO:0000259" key="7">
    <source>
        <dbReference type="PROSITE" id="PS51730"/>
    </source>
</evidence>
<comment type="function">
    <text evidence="5">Specifically acetylates 'Lys-40' in alpha-tubulin on the lumenal side of microtubules. Promotes microtubule destabilization and accelerates microtubule dynamics; this activity may be independent of acetylation activity. Acetylates alpha-tubulin with a slow enzymatic rate, due to a catalytic site that is not optimized for acetyl transfer. Enters the microtubule through each end and diffuses quickly throughout the lumen of microtubules. Acetylates only long/old microtubules because of its slow acetylation rate since it does not have time to act on dynamically unstable microtubules before the enzyme is released.</text>
</comment>
<organism evidence="8 9">
    <name type="scientific">Pocillopora damicornis</name>
    <name type="common">Cauliflower coral</name>
    <name type="synonym">Millepora damicornis</name>
    <dbReference type="NCBI Taxonomy" id="46731"/>
    <lineage>
        <taxon>Eukaryota</taxon>
        <taxon>Metazoa</taxon>
        <taxon>Cnidaria</taxon>
        <taxon>Anthozoa</taxon>
        <taxon>Hexacorallia</taxon>
        <taxon>Scleractinia</taxon>
        <taxon>Astrocoeniina</taxon>
        <taxon>Pocilloporidae</taxon>
        <taxon>Pocillopora</taxon>
    </lineage>
</organism>
<feature type="compositionally biased region" description="Basic and acidic residues" evidence="6">
    <location>
        <begin position="251"/>
        <end position="261"/>
    </location>
</feature>
<dbReference type="FunFam" id="3.40.630.30:FF:000060">
    <property type="entry name" value="Alpha-tubulin N-acetyltransferase 1"/>
    <property type="match status" value="1"/>
</dbReference>
<dbReference type="InterPro" id="IPR007965">
    <property type="entry name" value="GNAT_ATAT"/>
</dbReference>
<feature type="compositionally biased region" description="Low complexity" evidence="6">
    <location>
        <begin position="229"/>
        <end position="246"/>
    </location>
</feature>
<feature type="region of interest" description="Disordered" evidence="6">
    <location>
        <begin position="396"/>
        <end position="427"/>
    </location>
</feature>
<evidence type="ECO:0000256" key="1">
    <source>
        <dbReference type="ARBA" id="ARBA00022679"/>
    </source>
</evidence>
<feature type="region of interest" description="Disordered" evidence="6">
    <location>
        <begin position="277"/>
        <end position="325"/>
    </location>
</feature>
<accession>A0A3M6V5I1</accession>
<dbReference type="Gene3D" id="3.40.630.30">
    <property type="match status" value="1"/>
</dbReference>
<protein>
    <recommendedName>
        <fullName evidence="4 5">Alpha-tubulin N-acetyltransferase</fullName>
        <shortName evidence="5">Alpha-TAT</shortName>
        <shortName evidence="5">TAT</shortName>
        <ecNumber evidence="4 5">2.3.1.108</ecNumber>
    </recommendedName>
    <alternativeName>
        <fullName evidence="5">Acetyltransferase mec-17 homolog</fullName>
    </alternativeName>
</protein>
<feature type="domain" description="N-acetyltransferase" evidence="7">
    <location>
        <begin position="1"/>
        <end position="189"/>
    </location>
</feature>
<feature type="region of interest" description="Disordered" evidence="6">
    <location>
        <begin position="213"/>
        <end position="265"/>
    </location>
</feature>
<keyword evidence="2 5" id="KW-0012">Acyltransferase</keyword>